<dbReference type="RefSeq" id="WP_021683520.1">
    <property type="nucleotide sequence ID" value="NZ_KI260489.1"/>
</dbReference>
<dbReference type="InterPro" id="IPR050953">
    <property type="entry name" value="N4_N6_ade-DNA_methylase"/>
</dbReference>
<dbReference type="GO" id="GO:0009007">
    <property type="term" value="F:site-specific DNA-methyltransferase (adenine-specific) activity"/>
    <property type="evidence" value="ECO:0007669"/>
    <property type="project" value="UniProtKB-EC"/>
</dbReference>
<keyword evidence="3" id="KW-0808">Transferase</keyword>
<dbReference type="PANTHER" id="PTHR33841">
    <property type="entry name" value="DNA METHYLTRANSFERASE YEEA-RELATED"/>
    <property type="match status" value="1"/>
</dbReference>
<dbReference type="PRINTS" id="PR00507">
    <property type="entry name" value="N12N6MTFRASE"/>
</dbReference>
<comment type="catalytic activity">
    <reaction evidence="5">
        <text>a 2'-deoxyadenosine in DNA + S-adenosyl-L-methionine = an N(6)-methyl-2'-deoxyadenosine in DNA + S-adenosyl-L-homocysteine + H(+)</text>
        <dbReference type="Rhea" id="RHEA:15197"/>
        <dbReference type="Rhea" id="RHEA-COMP:12418"/>
        <dbReference type="Rhea" id="RHEA-COMP:12419"/>
        <dbReference type="ChEBI" id="CHEBI:15378"/>
        <dbReference type="ChEBI" id="CHEBI:57856"/>
        <dbReference type="ChEBI" id="CHEBI:59789"/>
        <dbReference type="ChEBI" id="CHEBI:90615"/>
        <dbReference type="ChEBI" id="CHEBI:90616"/>
        <dbReference type="EC" id="2.1.1.72"/>
    </reaction>
</comment>
<dbReference type="Proteomes" id="UP000016662">
    <property type="component" value="Unassembled WGS sequence"/>
</dbReference>
<keyword evidence="2" id="KW-0489">Methyltransferase</keyword>
<organism evidence="7 8">
    <name type="scientific">Ruminococcus callidus ATCC 27760</name>
    <dbReference type="NCBI Taxonomy" id="411473"/>
    <lineage>
        <taxon>Bacteria</taxon>
        <taxon>Bacillati</taxon>
        <taxon>Bacillota</taxon>
        <taxon>Clostridia</taxon>
        <taxon>Eubacteriales</taxon>
        <taxon>Oscillospiraceae</taxon>
        <taxon>Ruminococcus</taxon>
    </lineage>
</organism>
<dbReference type="InterPro" id="IPR047939">
    <property type="entry name" value="BREX_1_PglX"/>
</dbReference>
<dbReference type="PANTHER" id="PTHR33841:SF1">
    <property type="entry name" value="DNA METHYLTRANSFERASE A"/>
    <property type="match status" value="1"/>
</dbReference>
<dbReference type="AlphaFoldDB" id="U2M760"/>
<dbReference type="EC" id="2.1.1.72" evidence="1"/>
<evidence type="ECO:0000256" key="4">
    <source>
        <dbReference type="ARBA" id="ARBA00022691"/>
    </source>
</evidence>
<evidence type="ECO:0000313" key="7">
    <source>
        <dbReference type="EMBL" id="ERJ97564.1"/>
    </source>
</evidence>
<gene>
    <name evidence="7" type="ORF">RUMCAL_00044</name>
</gene>
<protein>
    <recommendedName>
        <fullName evidence="1">site-specific DNA-methyltransferase (adenine-specific)</fullName>
        <ecNumber evidence="1">2.1.1.72</ecNumber>
    </recommendedName>
</protein>
<dbReference type="OrthoDB" id="32195at2"/>
<dbReference type="EMBL" id="AWVF01000006">
    <property type="protein sequence ID" value="ERJ97564.1"/>
    <property type="molecule type" value="Genomic_DNA"/>
</dbReference>
<keyword evidence="4" id="KW-0949">S-adenosyl-L-methionine</keyword>
<dbReference type="eggNOG" id="COG0827">
    <property type="taxonomic scope" value="Bacteria"/>
</dbReference>
<evidence type="ECO:0000256" key="2">
    <source>
        <dbReference type="ARBA" id="ARBA00022603"/>
    </source>
</evidence>
<dbReference type="InterPro" id="IPR011639">
    <property type="entry name" value="MethylTrfase_TaqI-like_dom"/>
</dbReference>
<evidence type="ECO:0000256" key="5">
    <source>
        <dbReference type="ARBA" id="ARBA00047942"/>
    </source>
</evidence>
<dbReference type="PATRIC" id="fig|411473.3.peg.41"/>
<dbReference type="STRING" id="411473.RUMCAL_00044"/>
<reference evidence="7 8" key="1">
    <citation type="submission" date="2013-07" db="EMBL/GenBank/DDBJ databases">
        <authorList>
            <person name="Weinstock G."/>
            <person name="Sodergren E."/>
            <person name="Wylie T."/>
            <person name="Fulton L."/>
            <person name="Fulton R."/>
            <person name="Fronick C."/>
            <person name="O'Laughlin M."/>
            <person name="Godfrey J."/>
            <person name="Miner T."/>
            <person name="Herter B."/>
            <person name="Appelbaum E."/>
            <person name="Cordes M."/>
            <person name="Lek S."/>
            <person name="Wollam A."/>
            <person name="Pepin K.H."/>
            <person name="Palsikar V.B."/>
            <person name="Mitreva M."/>
            <person name="Wilson R.K."/>
        </authorList>
    </citation>
    <scope>NUCLEOTIDE SEQUENCE [LARGE SCALE GENOMIC DNA]</scope>
    <source>
        <strain evidence="7 8">ATCC 27760</strain>
    </source>
</reference>
<sequence>MNKNAIKNFAVTARVTLIQAVTQKAFEYEITADGKNDPAQESVNGQTLTAAERSQRAQLIERIRANGFVQTMEEAAYTWFNRFIALRFMEVNNYLPSHVRIFSDENGSFKPEVLTDAVNLEIDGLDKALVLELLENQENERLYQYIIITQCNALHEGLPEMFEHIGGWTELLFPKNLLREDSVIAHMVEDIPEADWQDQVQIIGWLYQYYNTEPKDKVFANLKKNVKISAADIPAATQLFTPDWIVRYMVENSLGRLWAEGHGKPEHADWKYYLEEAEQEDAVRAELKQLRESYREIPPEQIRIIDPCMGSGHILVYAFDVLMDIYTACGWSERDAAVSILRNNLYGLDIDRRAYQLAYFAVMMKARQYNRRILRGENQPNLANFADVMGVNNSMLSGSLRQFVEQFQFADTYGSLMTVTAPAGLDEMVAAFHPTIGLDEVQLKAMVKLYKILSQKYDVVCTNPPYMGSSGMNAVLSDYVKKNFPDSKSDLSTCFMERCGQLTSQNGYYTMINIPVWMFLSSFEKLRKKIEVGNTYVNMVHFGRGIFGSDFGTTSFVISKRHINAYTGVYRRLFEKQGAVDSVDQKEKWFFEGMGYYTAKQENFSKIPGSPVAYWVSDRIYSAYNYAPIGDTVIPRHGLATSDNNRFLRRWFEIDFQKGSLLKKCDFTKKWYPMNKGGAYRKWYGNLEWVINYENNGEEIKEYAIELYKCSSRTIQNTQFYFKKSITWSALTSGALSFRWSDEGAIFGSGAHSAFADENILLYALGLMNSKINDVFLNVVSATMNKNVDDIRATPFIAPENMISIVDDLVENCVCCSKEEYDLFETSWDFERHPLV</sequence>
<dbReference type="NCBIfam" id="NF033452">
    <property type="entry name" value="BREX_1_MTaseX"/>
    <property type="match status" value="1"/>
</dbReference>
<dbReference type="InterPro" id="IPR029063">
    <property type="entry name" value="SAM-dependent_MTases_sf"/>
</dbReference>
<name>U2M760_9FIRM</name>
<comment type="caution">
    <text evidence="7">The sequence shown here is derived from an EMBL/GenBank/DDBJ whole genome shotgun (WGS) entry which is preliminary data.</text>
</comment>
<dbReference type="SUPFAM" id="SSF53335">
    <property type="entry name" value="S-adenosyl-L-methionine-dependent methyltransferases"/>
    <property type="match status" value="1"/>
</dbReference>
<dbReference type="Gene3D" id="3.40.50.150">
    <property type="entry name" value="Vaccinia Virus protein VP39"/>
    <property type="match status" value="1"/>
</dbReference>
<dbReference type="eggNOG" id="COG1002">
    <property type="taxonomic scope" value="Bacteria"/>
</dbReference>
<evidence type="ECO:0000256" key="1">
    <source>
        <dbReference type="ARBA" id="ARBA00011900"/>
    </source>
</evidence>
<dbReference type="Pfam" id="PF07669">
    <property type="entry name" value="Eco57I"/>
    <property type="match status" value="1"/>
</dbReference>
<proteinExistence type="predicted"/>
<dbReference type="GO" id="GO:0006304">
    <property type="term" value="P:DNA modification"/>
    <property type="evidence" value="ECO:0007669"/>
    <property type="project" value="InterPro"/>
</dbReference>
<dbReference type="HOGENOM" id="CLU_007510_1_0_9"/>
<evidence type="ECO:0000313" key="8">
    <source>
        <dbReference type="Proteomes" id="UP000016662"/>
    </source>
</evidence>
<feature type="domain" description="Type II methyltransferase M.TaqI-like" evidence="6">
    <location>
        <begin position="343"/>
        <end position="546"/>
    </location>
</feature>
<evidence type="ECO:0000256" key="3">
    <source>
        <dbReference type="ARBA" id="ARBA00022679"/>
    </source>
</evidence>
<dbReference type="GO" id="GO:0032259">
    <property type="term" value="P:methylation"/>
    <property type="evidence" value="ECO:0007669"/>
    <property type="project" value="UniProtKB-KW"/>
</dbReference>
<keyword evidence="8" id="KW-1185">Reference proteome</keyword>
<evidence type="ECO:0000259" key="6">
    <source>
        <dbReference type="Pfam" id="PF07669"/>
    </source>
</evidence>
<accession>U2M760</accession>